<accession>A0A2N0ZHW9</accession>
<dbReference type="AlphaFoldDB" id="A0A2N0ZHW9"/>
<dbReference type="Pfam" id="PF00583">
    <property type="entry name" value="Acetyltransf_1"/>
    <property type="match status" value="1"/>
</dbReference>
<dbReference type="InterPro" id="IPR016181">
    <property type="entry name" value="Acyl_CoA_acyltransferase"/>
</dbReference>
<dbReference type="InterPro" id="IPR038764">
    <property type="entry name" value="GNAT_N_AcTrfase_prd"/>
</dbReference>
<dbReference type="CDD" id="cd04301">
    <property type="entry name" value="NAT_SF"/>
    <property type="match status" value="1"/>
</dbReference>
<name>A0A2N0ZHW9_9BACI</name>
<feature type="domain" description="N-acetyltransferase" evidence="1">
    <location>
        <begin position="5"/>
        <end position="163"/>
    </location>
</feature>
<dbReference type="InterPro" id="IPR000182">
    <property type="entry name" value="GNAT_dom"/>
</dbReference>
<dbReference type="EMBL" id="PISD01000019">
    <property type="protein sequence ID" value="PKG29094.1"/>
    <property type="molecule type" value="Genomic_DNA"/>
</dbReference>
<dbReference type="PANTHER" id="PTHR41700">
    <property type="entry name" value="GCN5-RELATED N-ACETYLTRANSFERASE"/>
    <property type="match status" value="1"/>
</dbReference>
<dbReference type="SUPFAM" id="SSF55729">
    <property type="entry name" value="Acyl-CoA N-acyltransferases (Nat)"/>
    <property type="match status" value="1"/>
</dbReference>
<evidence type="ECO:0000313" key="2">
    <source>
        <dbReference type="EMBL" id="PKG29094.1"/>
    </source>
</evidence>
<gene>
    <name evidence="2" type="ORF">CWS20_10025</name>
</gene>
<keyword evidence="3" id="KW-1185">Reference proteome</keyword>
<reference evidence="2 3" key="1">
    <citation type="journal article" date="2010" name="Int. J. Syst. Evol. Microbiol.">
        <title>Bacillus horneckiae sp. nov., isolated from a spacecraft-assembly clean room.</title>
        <authorList>
            <person name="Vaishampayan P."/>
            <person name="Probst A."/>
            <person name="Krishnamurthi S."/>
            <person name="Ghosh S."/>
            <person name="Osman S."/>
            <person name="McDowall A."/>
            <person name="Ruckmani A."/>
            <person name="Mayilraj S."/>
            <person name="Venkateswaran K."/>
        </authorList>
    </citation>
    <scope>NUCLEOTIDE SEQUENCE [LARGE SCALE GENOMIC DNA]</scope>
    <source>
        <strain evidence="3">1PO1SC</strain>
    </source>
</reference>
<dbReference type="PANTHER" id="PTHR41700:SF1">
    <property type="entry name" value="N-ACETYLTRANSFERASE DOMAIN-CONTAINING PROTEIN"/>
    <property type="match status" value="1"/>
</dbReference>
<sequence>MQQGLEVKSLTTIEDMKVVQKLEAEVWEMEPIPIHQTITAVKNGGIMLGAFYNGELVGFSYGFPGFDRGKSFLCSHMLGIHKNHRDKGIGALLKEAQKEEAIRLGYELIRWTFDPLQSRNGYLNLSKLKGICNDYAVNCYGEMEDGINKGLPSDRFNIEWWIRSQHVNDNLHNYSEPVRPFRWELTEAGFPILTNIDGDMRHIDDSDDVVSIPIPLQFNELKVANPALALQWRKNTRAIFQTLFSKGYTAFSMTKENEIIYMNLIKRDRLKLEKEG</sequence>
<organism evidence="2 3">
    <name type="scientific">Cytobacillus horneckiae</name>
    <dbReference type="NCBI Taxonomy" id="549687"/>
    <lineage>
        <taxon>Bacteria</taxon>
        <taxon>Bacillati</taxon>
        <taxon>Bacillota</taxon>
        <taxon>Bacilli</taxon>
        <taxon>Bacillales</taxon>
        <taxon>Bacillaceae</taxon>
        <taxon>Cytobacillus</taxon>
    </lineage>
</organism>
<dbReference type="Proteomes" id="UP000233343">
    <property type="component" value="Unassembled WGS sequence"/>
</dbReference>
<comment type="caution">
    <text evidence="2">The sequence shown here is derived from an EMBL/GenBank/DDBJ whole genome shotgun (WGS) entry which is preliminary data.</text>
</comment>
<protein>
    <submittedName>
        <fullName evidence="2">GNAT family N-acetyltransferase</fullName>
    </submittedName>
</protein>
<keyword evidence="2" id="KW-0808">Transferase</keyword>
<dbReference type="RefSeq" id="WP_066198724.1">
    <property type="nucleotide sequence ID" value="NZ_JAMAUX010000002.1"/>
</dbReference>
<evidence type="ECO:0000259" key="1">
    <source>
        <dbReference type="PROSITE" id="PS51186"/>
    </source>
</evidence>
<evidence type="ECO:0000313" key="3">
    <source>
        <dbReference type="Proteomes" id="UP000233343"/>
    </source>
</evidence>
<dbReference type="GO" id="GO:0016747">
    <property type="term" value="F:acyltransferase activity, transferring groups other than amino-acyl groups"/>
    <property type="evidence" value="ECO:0007669"/>
    <property type="project" value="InterPro"/>
</dbReference>
<proteinExistence type="predicted"/>
<dbReference type="PROSITE" id="PS51186">
    <property type="entry name" value="GNAT"/>
    <property type="match status" value="1"/>
</dbReference>
<dbReference type="Gene3D" id="3.40.630.30">
    <property type="match status" value="1"/>
</dbReference>